<dbReference type="Pfam" id="PF04453">
    <property type="entry name" value="LptD"/>
    <property type="match status" value="1"/>
</dbReference>
<dbReference type="Proteomes" id="UP000031830">
    <property type="component" value="Chromosome"/>
</dbReference>
<dbReference type="KEGG" id="fpz:LA55_564"/>
<accession>A0A0B6CS99</accession>
<dbReference type="OrthoDB" id="9760225at2"/>
<keyword evidence="2" id="KW-0472">Membrane</keyword>
<comment type="similarity">
    <text evidence="2">Belongs to the LptD family.</text>
</comment>
<comment type="subcellular location">
    <subcellularLocation>
        <location evidence="2">Cell outer membrane</location>
    </subcellularLocation>
</comment>
<dbReference type="RefSeq" id="WP_044525795.1">
    <property type="nucleotide sequence ID" value="NZ_CP009440.1"/>
</dbReference>
<dbReference type="InterPro" id="IPR020889">
    <property type="entry name" value="LipoPS_assembly_LptD"/>
</dbReference>
<dbReference type="GO" id="GO:1990351">
    <property type="term" value="C:transporter complex"/>
    <property type="evidence" value="ECO:0007669"/>
    <property type="project" value="TreeGrafter"/>
</dbReference>
<protein>
    <recommendedName>
        <fullName evidence="2">LPS-assembly protein LptD</fullName>
    </recommendedName>
</protein>
<evidence type="ECO:0000259" key="3">
    <source>
        <dbReference type="Pfam" id="PF04453"/>
    </source>
</evidence>
<comment type="subunit">
    <text evidence="2">Component of the lipopolysaccharide transport and assembly complex. Interacts with LptE and LptA.</text>
</comment>
<comment type="function">
    <text evidence="2">Together with LptE, is involved in the assembly of lipopolysaccharide (LPS) at the surface of the outer membrane.</text>
</comment>
<reference evidence="4 5" key="1">
    <citation type="journal article" date="2015" name="Genome Announc.">
        <title>Genome sequencing of 18 francisella strains to aid in assay development and testing.</title>
        <authorList>
            <person name="Johnson S.L."/>
            <person name="Daligault H.E."/>
            <person name="Davenport K.W."/>
            <person name="Coyne S.R."/>
            <person name="Frey K.G."/>
            <person name="Koroleva G.I."/>
            <person name="Broomall S.M."/>
            <person name="Bishop-Lilly K.A."/>
            <person name="Bruce D.C."/>
            <person name="Chertkov O."/>
            <person name="Freitas T."/>
            <person name="Jaissle J."/>
            <person name="Ladner J.T."/>
            <person name="Rosenzweig C.N."/>
            <person name="Gibbons H.S."/>
            <person name="Palacios G.F."/>
            <person name="Redden C.L."/>
            <person name="Xu Y."/>
            <person name="Minogue T.D."/>
            <person name="Chain P.S."/>
        </authorList>
    </citation>
    <scope>NUCLEOTIDE SEQUENCE [LARGE SCALE GENOMIC DNA]</scope>
    <source>
        <strain evidence="4 5">GA01-2794</strain>
    </source>
</reference>
<evidence type="ECO:0000256" key="2">
    <source>
        <dbReference type="HAMAP-Rule" id="MF_01411"/>
    </source>
</evidence>
<name>A0A0B6CS99_9GAMM</name>
<dbReference type="HAMAP" id="MF_01411">
    <property type="entry name" value="LPS_assembly_LptD"/>
    <property type="match status" value="1"/>
</dbReference>
<dbReference type="GO" id="GO:0009279">
    <property type="term" value="C:cell outer membrane"/>
    <property type="evidence" value="ECO:0007669"/>
    <property type="project" value="UniProtKB-SubCell"/>
</dbReference>
<dbReference type="InterPro" id="IPR007543">
    <property type="entry name" value="LptD_C"/>
</dbReference>
<evidence type="ECO:0000313" key="4">
    <source>
        <dbReference type="EMBL" id="AJI53359.1"/>
    </source>
</evidence>
<sequence length="858" mass="98270">MSLSAVMFAMPCSAARIPNENPLGEDWRCEAVGSEWSCKRSRKRKNIFSTELSVSEQEKVLADDFEWVKKPEYPVGGYYSNDTHFSKALCESKKVDLSYQLSEFVSDGTLIASGSVQMLECDQEIYANNAIVNLSYNNSSINSMVMIGEVVSKQPSTGLLIRSREMGINMVDQSYSAGKSFFRLAQKMPDTRIYSKKNYSGYIRGYAKTLKKEEDGDLILSDGYVTSNDPYDNTWKITGKYIDIDTTNEMMYVKDGYFKIKDIPVMYLPYFSHTLSDKRKSGFLSPGFVENQRSGFGVSIPYYFNLAPNYDLLLNNVVWSERGIMENATFRYMNKYFNTQFEGSIVPYDFKEGAIRGAFTVSASARYDKITTNFKYEYVSDENYYDDFSAGNINLVTKTLLDRQFDINYGNDYITSSISVLDYGVVNKTINLANIPYAKLPEVRFNATSQGYSPDYVTFSIDTLNTYFYKEPWTINSSVSPEKGTNVNAFRFYESPKVQGYYSKTWGYINPSLELPIRYYMLDRKATDTIKFDKSRVSSVLPIFNIDAAVYFDRDYMTENGSYTQTIKPRLFYTYIPYQNQTDIPLFDTGLQNLQYMQMFQVNRFTGYDRINNANQLTYAIETFTTNKDDGSTLASAKVGQMLYFADRKVTLCQGNSTCNTPGMMDIFSKDRFSPVMSSFDFQIVKNIYLSSQINYRIQRSNIDYQVYQLSYKDESENIFNISYNNIANDWNSLTQDQINQGVKPPSQETITLSTILNLSDHWGIAALWNYNFKEKTISNIFAGFQYNTKSWAIRALWQASVYTNQDPNNPTQLGDLNNTYMLEFELKGLGGIGNTSNLSSRLQQINGYKVGEWGQGV</sequence>
<dbReference type="PANTHER" id="PTHR30189:SF1">
    <property type="entry name" value="LPS-ASSEMBLY PROTEIN LPTD"/>
    <property type="match status" value="1"/>
</dbReference>
<dbReference type="InterPro" id="IPR050218">
    <property type="entry name" value="LptD"/>
</dbReference>
<keyword evidence="1 2" id="KW-0998">Cell outer membrane</keyword>
<organism evidence="4 5">
    <name type="scientific">Francisella philomiragia</name>
    <dbReference type="NCBI Taxonomy" id="28110"/>
    <lineage>
        <taxon>Bacteria</taxon>
        <taxon>Pseudomonadati</taxon>
        <taxon>Pseudomonadota</taxon>
        <taxon>Gammaproteobacteria</taxon>
        <taxon>Thiotrichales</taxon>
        <taxon>Francisellaceae</taxon>
        <taxon>Francisella</taxon>
    </lineage>
</organism>
<dbReference type="GO" id="GO:0043165">
    <property type="term" value="P:Gram-negative-bacterium-type cell outer membrane assembly"/>
    <property type="evidence" value="ECO:0007669"/>
    <property type="project" value="UniProtKB-UniRule"/>
</dbReference>
<feature type="domain" description="LptD C-terminal" evidence="3">
    <location>
        <begin position="355"/>
        <end position="763"/>
    </location>
</feature>
<evidence type="ECO:0000313" key="5">
    <source>
        <dbReference type="Proteomes" id="UP000031830"/>
    </source>
</evidence>
<dbReference type="AlphaFoldDB" id="A0A0B6CS99"/>
<dbReference type="PANTHER" id="PTHR30189">
    <property type="entry name" value="LPS-ASSEMBLY PROTEIN"/>
    <property type="match status" value="1"/>
</dbReference>
<proteinExistence type="inferred from homology"/>
<evidence type="ECO:0000256" key="1">
    <source>
        <dbReference type="ARBA" id="ARBA00023237"/>
    </source>
</evidence>
<gene>
    <name evidence="2" type="primary">lptD</name>
    <name evidence="4" type="ORF">LA55_564</name>
</gene>
<dbReference type="GO" id="GO:0015920">
    <property type="term" value="P:lipopolysaccharide transport"/>
    <property type="evidence" value="ECO:0007669"/>
    <property type="project" value="InterPro"/>
</dbReference>
<dbReference type="EMBL" id="CP009440">
    <property type="protein sequence ID" value="AJI53359.1"/>
    <property type="molecule type" value="Genomic_DNA"/>
</dbReference>
<keyword evidence="2" id="KW-0732">Signal</keyword>
<comment type="caution">
    <text evidence="2">Lacks conserved residue(s) required for the propagation of feature annotation.</text>
</comment>